<protein>
    <recommendedName>
        <fullName evidence="1">Peptidase C2 calpain large subunit domain-containing protein</fullName>
    </recommendedName>
</protein>
<reference evidence="2 3" key="1">
    <citation type="submission" date="2021-06" db="EMBL/GenBank/DDBJ databases">
        <authorList>
            <person name="Palmer J.M."/>
        </authorList>
    </citation>
    <scope>NUCLEOTIDE SEQUENCE [LARGE SCALE GENOMIC DNA]</scope>
    <source>
        <strain evidence="2 3">XC_2019</strain>
        <tissue evidence="2">Muscle</tissue>
    </source>
</reference>
<dbReference type="Gene3D" id="2.60.120.380">
    <property type="match status" value="1"/>
</dbReference>
<dbReference type="InterPro" id="IPR036213">
    <property type="entry name" value="Calpain_III_sf"/>
</dbReference>
<dbReference type="InterPro" id="IPR022682">
    <property type="entry name" value="Calpain_domain_III"/>
</dbReference>
<dbReference type="SUPFAM" id="SSF49758">
    <property type="entry name" value="Calpain large subunit, middle domain (domain III)"/>
    <property type="match status" value="1"/>
</dbReference>
<evidence type="ECO:0000259" key="1">
    <source>
        <dbReference type="Pfam" id="PF01067"/>
    </source>
</evidence>
<feature type="domain" description="Peptidase C2 calpain large subunit" evidence="1">
    <location>
        <begin position="11"/>
        <end position="57"/>
    </location>
</feature>
<dbReference type="Proteomes" id="UP001434883">
    <property type="component" value="Unassembled WGS sequence"/>
</dbReference>
<organism evidence="2 3">
    <name type="scientific">Xenoophorus captivus</name>
    <dbReference type="NCBI Taxonomy" id="1517983"/>
    <lineage>
        <taxon>Eukaryota</taxon>
        <taxon>Metazoa</taxon>
        <taxon>Chordata</taxon>
        <taxon>Craniata</taxon>
        <taxon>Vertebrata</taxon>
        <taxon>Euteleostomi</taxon>
        <taxon>Actinopterygii</taxon>
        <taxon>Neopterygii</taxon>
        <taxon>Teleostei</taxon>
        <taxon>Neoteleostei</taxon>
        <taxon>Acanthomorphata</taxon>
        <taxon>Ovalentaria</taxon>
        <taxon>Atherinomorphae</taxon>
        <taxon>Cyprinodontiformes</taxon>
        <taxon>Goodeidae</taxon>
        <taxon>Xenoophorus</taxon>
    </lineage>
</organism>
<comment type="caution">
    <text evidence="2">The sequence shown here is derived from an EMBL/GenBank/DDBJ whole genome shotgun (WGS) entry which is preliminary data.</text>
</comment>
<evidence type="ECO:0000313" key="3">
    <source>
        <dbReference type="Proteomes" id="UP001434883"/>
    </source>
</evidence>
<proteinExistence type="predicted"/>
<name>A0ABV0QRJ0_9TELE</name>
<gene>
    <name evidence="2" type="ORF">XENOCAPTIV_012913</name>
</gene>
<dbReference type="Pfam" id="PF01067">
    <property type="entry name" value="Calpain_III"/>
    <property type="match status" value="1"/>
</dbReference>
<evidence type="ECO:0000313" key="2">
    <source>
        <dbReference type="EMBL" id="MEQ2198440.1"/>
    </source>
</evidence>
<keyword evidence="3" id="KW-1185">Reference proteome</keyword>
<feature type="non-terminal residue" evidence="2">
    <location>
        <position position="1"/>
    </location>
</feature>
<sequence>VLQSESEQTGAKDEDPVASCTPHCYSQDISLACSLPPGSYTIVPSTYQPDCSANFTISLARRIHRKVVKSQETLGRAIHEVSHISVMKT</sequence>
<dbReference type="EMBL" id="JAHRIN010019509">
    <property type="protein sequence ID" value="MEQ2198440.1"/>
    <property type="molecule type" value="Genomic_DNA"/>
</dbReference>
<accession>A0ABV0QRJ0</accession>